<dbReference type="InterPro" id="IPR044246">
    <property type="entry name" value="ZFP3-like"/>
</dbReference>
<dbReference type="Gene3D" id="3.30.160.60">
    <property type="entry name" value="Classic Zinc Finger"/>
    <property type="match status" value="1"/>
</dbReference>
<evidence type="ECO:0000256" key="1">
    <source>
        <dbReference type="ARBA" id="ARBA00004123"/>
    </source>
</evidence>
<keyword evidence="3 6" id="KW-0863">Zinc-finger</keyword>
<dbReference type="GO" id="GO:0009788">
    <property type="term" value="P:negative regulation of abscisic acid-activated signaling pathway"/>
    <property type="evidence" value="ECO:0007669"/>
    <property type="project" value="InterPro"/>
</dbReference>
<dbReference type="EMBL" id="BSYO01000006">
    <property type="protein sequence ID" value="GMH06875.1"/>
    <property type="molecule type" value="Genomic_DNA"/>
</dbReference>
<dbReference type="PROSITE" id="PS00028">
    <property type="entry name" value="ZINC_FINGER_C2H2_1"/>
    <property type="match status" value="1"/>
</dbReference>
<keyword evidence="2" id="KW-0479">Metal-binding</keyword>
<keyword evidence="5" id="KW-0539">Nucleus</keyword>
<proteinExistence type="predicted"/>
<comment type="caution">
    <text evidence="9">The sequence shown here is derived from an EMBL/GenBank/DDBJ whole genome shotgun (WGS) entry which is preliminary data.</text>
</comment>
<protein>
    <recommendedName>
        <fullName evidence="8">C2H2-type domain-containing protein</fullName>
    </recommendedName>
</protein>
<evidence type="ECO:0000256" key="5">
    <source>
        <dbReference type="ARBA" id="ARBA00023242"/>
    </source>
</evidence>
<dbReference type="SUPFAM" id="SSF57667">
    <property type="entry name" value="beta-beta-alpha zinc fingers"/>
    <property type="match status" value="1"/>
</dbReference>
<accession>A0AAD3S967</accession>
<comment type="subcellular location">
    <subcellularLocation>
        <location evidence="1">Nucleus</location>
    </subcellularLocation>
</comment>
<dbReference type="InterPro" id="IPR013087">
    <property type="entry name" value="Znf_C2H2_type"/>
</dbReference>
<feature type="region of interest" description="Disordered" evidence="7">
    <location>
        <begin position="115"/>
        <end position="145"/>
    </location>
</feature>
<organism evidence="9 10">
    <name type="scientific">Nepenthes gracilis</name>
    <name type="common">Slender pitcher plant</name>
    <dbReference type="NCBI Taxonomy" id="150966"/>
    <lineage>
        <taxon>Eukaryota</taxon>
        <taxon>Viridiplantae</taxon>
        <taxon>Streptophyta</taxon>
        <taxon>Embryophyta</taxon>
        <taxon>Tracheophyta</taxon>
        <taxon>Spermatophyta</taxon>
        <taxon>Magnoliopsida</taxon>
        <taxon>eudicotyledons</taxon>
        <taxon>Gunneridae</taxon>
        <taxon>Pentapetalae</taxon>
        <taxon>Caryophyllales</taxon>
        <taxon>Nepenthaceae</taxon>
        <taxon>Nepenthes</taxon>
    </lineage>
</organism>
<evidence type="ECO:0000256" key="4">
    <source>
        <dbReference type="ARBA" id="ARBA00022833"/>
    </source>
</evidence>
<evidence type="ECO:0000313" key="9">
    <source>
        <dbReference type="EMBL" id="GMH06875.1"/>
    </source>
</evidence>
<evidence type="ECO:0000256" key="2">
    <source>
        <dbReference type="ARBA" id="ARBA00022723"/>
    </source>
</evidence>
<dbReference type="GO" id="GO:0005634">
    <property type="term" value="C:nucleus"/>
    <property type="evidence" value="ECO:0007669"/>
    <property type="project" value="UniProtKB-SubCell"/>
</dbReference>
<gene>
    <name evidence="9" type="ORF">Nepgr_008715</name>
</gene>
<dbReference type="PANTHER" id="PTHR47287:SF15">
    <property type="entry name" value="ZINC FINGER PROTEIN 3-LIKE"/>
    <property type="match status" value="1"/>
</dbReference>
<keyword evidence="10" id="KW-1185">Reference proteome</keyword>
<evidence type="ECO:0000259" key="8">
    <source>
        <dbReference type="PROSITE" id="PS50157"/>
    </source>
</evidence>
<sequence>MADSGIYDFLKQPRTIAFAASVAEPFAEKQTENKNNSSRLFSCLYCPRKFGTSQALGGHQNAHKRERAAARRSFSSLPPPVQVQLEPHHSSSVQFFEHWLPPLYDSIRSAQPPFSVHGGSEVVNPEPLSPSTDQSSVDLDLSLHL</sequence>
<evidence type="ECO:0000256" key="6">
    <source>
        <dbReference type="PROSITE-ProRule" id="PRU00042"/>
    </source>
</evidence>
<dbReference type="AlphaFoldDB" id="A0AAD3S967"/>
<dbReference type="GO" id="GO:0008270">
    <property type="term" value="F:zinc ion binding"/>
    <property type="evidence" value="ECO:0007669"/>
    <property type="project" value="UniProtKB-KW"/>
</dbReference>
<evidence type="ECO:0000256" key="3">
    <source>
        <dbReference type="ARBA" id="ARBA00022771"/>
    </source>
</evidence>
<feature type="domain" description="C2H2-type" evidence="8">
    <location>
        <begin position="41"/>
        <end position="68"/>
    </location>
</feature>
<dbReference type="InterPro" id="IPR036236">
    <property type="entry name" value="Znf_C2H2_sf"/>
</dbReference>
<name>A0AAD3S967_NEPGR</name>
<reference evidence="9" key="1">
    <citation type="submission" date="2023-05" db="EMBL/GenBank/DDBJ databases">
        <title>Nepenthes gracilis genome sequencing.</title>
        <authorList>
            <person name="Fukushima K."/>
        </authorList>
    </citation>
    <scope>NUCLEOTIDE SEQUENCE</scope>
    <source>
        <strain evidence="9">SING2019-196</strain>
    </source>
</reference>
<keyword evidence="4" id="KW-0862">Zinc</keyword>
<evidence type="ECO:0000313" key="10">
    <source>
        <dbReference type="Proteomes" id="UP001279734"/>
    </source>
</evidence>
<evidence type="ECO:0000256" key="7">
    <source>
        <dbReference type="SAM" id="MobiDB-lite"/>
    </source>
</evidence>
<feature type="region of interest" description="Disordered" evidence="7">
    <location>
        <begin position="55"/>
        <end position="83"/>
    </location>
</feature>
<dbReference type="Proteomes" id="UP001279734">
    <property type="component" value="Unassembled WGS sequence"/>
</dbReference>
<dbReference type="PROSITE" id="PS50157">
    <property type="entry name" value="ZINC_FINGER_C2H2_2"/>
    <property type="match status" value="1"/>
</dbReference>
<dbReference type="PANTHER" id="PTHR47287">
    <property type="entry name" value="C2H2 AND C2HC ZINC FINGERS SUPERFAMILY PROTEIN"/>
    <property type="match status" value="1"/>
</dbReference>